<protein>
    <recommendedName>
        <fullName evidence="3">DNA helicase related protein</fullName>
    </recommendedName>
</protein>
<dbReference type="EMBL" id="BKCM01000025">
    <property type="protein sequence ID" value="GER02290.1"/>
    <property type="molecule type" value="Genomic_DNA"/>
</dbReference>
<name>A0A5A7N4J2_9PROT</name>
<accession>A0A5A7N4J2</accession>
<dbReference type="Proteomes" id="UP000325187">
    <property type="component" value="Unassembled WGS sequence"/>
</dbReference>
<gene>
    <name evidence="1" type="ORF">JCM17845_29130</name>
</gene>
<reference evidence="1 2" key="1">
    <citation type="submission" date="2019-09" db="EMBL/GenBank/DDBJ databases">
        <title>NBRP : Genome information of microbial organism related human and environment.</title>
        <authorList>
            <person name="Hattori M."/>
            <person name="Oshima K."/>
            <person name="Inaba H."/>
            <person name="Suda W."/>
            <person name="Sakamoto M."/>
            <person name="Iino T."/>
            <person name="Kitahara M."/>
            <person name="Oshida Y."/>
            <person name="Iida T."/>
            <person name="Kudo T."/>
            <person name="Itoh T."/>
            <person name="Ohkuma M."/>
        </authorList>
    </citation>
    <scope>NUCLEOTIDE SEQUENCE [LARGE SCALE GENOMIC DNA]</scope>
    <source>
        <strain evidence="1 2">Mie-1</strain>
    </source>
</reference>
<evidence type="ECO:0000313" key="2">
    <source>
        <dbReference type="Proteomes" id="UP000325187"/>
    </source>
</evidence>
<dbReference type="Pfam" id="PF13195">
    <property type="entry name" value="DUF4011"/>
    <property type="match status" value="1"/>
</dbReference>
<dbReference type="RefSeq" id="WP_150002922.1">
    <property type="nucleotide sequence ID" value="NZ_BKCM01000025.1"/>
</dbReference>
<keyword evidence="2" id="KW-1185">Reference proteome</keyword>
<dbReference type="SUPFAM" id="SSF52540">
    <property type="entry name" value="P-loop containing nucleoside triphosphate hydrolases"/>
    <property type="match status" value="1"/>
</dbReference>
<proteinExistence type="predicted"/>
<dbReference type="InterPro" id="IPR027417">
    <property type="entry name" value="P-loop_NTPase"/>
</dbReference>
<dbReference type="Gene3D" id="3.40.50.300">
    <property type="entry name" value="P-loop containing nucleotide triphosphate hydrolases"/>
    <property type="match status" value="1"/>
</dbReference>
<comment type="caution">
    <text evidence="1">The sequence shown here is derived from an EMBL/GenBank/DDBJ whole genome shotgun (WGS) entry which is preliminary data.</text>
</comment>
<organism evidence="1 2">
    <name type="scientific">Iodidimonas gelatinilytica</name>
    <dbReference type="NCBI Taxonomy" id="1236966"/>
    <lineage>
        <taxon>Bacteria</taxon>
        <taxon>Pseudomonadati</taxon>
        <taxon>Pseudomonadota</taxon>
        <taxon>Alphaproteobacteria</taxon>
        <taxon>Iodidimonadales</taxon>
        <taxon>Iodidimonadaceae</taxon>
        <taxon>Iodidimonas</taxon>
    </lineage>
</organism>
<evidence type="ECO:0000313" key="1">
    <source>
        <dbReference type="EMBL" id="GER02290.1"/>
    </source>
</evidence>
<dbReference type="InterPro" id="IPR025103">
    <property type="entry name" value="DUF4011"/>
</dbReference>
<sequence length="1337" mass="149894">MDSQVEKQENITVSAIILKQINFASQQNDVAVISEIIVKNNTDKVLEDLKLQLHAEPSILQSRSWTIDRLYPQAELRVQKRSVQLSAEALQKLTERMNANIYLQLFHGNEKISTFEHELAVLARNEWGGADYMPELLAAFVTPNDPAVDTVLKEASEVLRRAGEHHAVEGYQSKSRKRVYTLASAIWSAVAAKRLTYAEPPASFERFGQKLRSPSQIWERGLATCLDTTVLFAAALEQAGLNPVIAFTKGHAFCGVWLQPQHFPALTTDDCVEVRKHIAAKELILFETTLVTHEPPATFRSAVGRGQHKLEEDFEEDFVYALDVKQARHRGISPLPSLDGVKQTALGISETEPVSIGLDAAPDLPAFDFGIEIDAGTEDTPETRLDRWRRKLLDLTKRNRLLNLKPTKTAIRLISPNPAVLEDRLADGEKITVIPFERITGGQGERDPELFRERTGADYEREFATRAMERGQIVADLEAKDLEKGMIELYRKSRADIREGGANTLFLAIGVLRWKQSEDEQSSYRAPLLLLPVKLERKSARSQVKITLHDDEPVFNMTLLEMLRQDFEVSIPALEGELPTDASGIDVPLVWEIVRRAVKEIPGFEVREEVVLSTFSFAKYLMWKDLSDRAEILKKNDLVRHLIDTPRDSYERNTEIIEPKDIDTKIDLKNLYMPLPADSSQIVAVHASGEQNDFILEGPPGTGKSQTISNIIAHNLALGRKVLFVSEKMAALEVVYSRLKQHGLGDFCLELHSNKTNKKAVIDHLAQSWKSRRELTTDEWIKETTRLSELRDHLNSVVREIHRPAESGISPFKAIGRVVRYGDVHRLRLDWGDSLTCDPVNSPERYQELGDLVSKVALAFSEINSVDIDALGIINNVQWSYAWQGQLVSAASNLGRAAAKLLEATRNLQQAFGLQEKNPTQVELDGLSKLTECIEDAVKADHSLAFDLNVDEILEIAETAKSELVQYREISASLTCAVDDELVLKIPADELLARWSKSRSAFFGIKQWQQLSIRMALRSAAGKSKLSPEIDLPKLISMQSCRNKILELEGQVPATLPWNGLSTEVDDLDDRIVSIRKLKAAVSANMHDLESSTQVKKSLKTLFVEGRELLQPESKISVTVETYAQSLANYKEARAAFSSLANSDFSGETLEEIADGMSQIDQLQTQLNAWCRWLVAKREAHEAQLGSLVVALEQKVVESTDALEAFKTAYAYWLAPKLIDDREALRAFSSLAHEEKIRTFGELDQKVSELSVDFIRARLNGNICSPDDPSRPRGYKILSHEMNKQRAHKPVRQLISEMGSVITSLTPCMLMSPLSIAQFLPADATYSILSSLMKHLK</sequence>
<evidence type="ECO:0008006" key="3">
    <source>
        <dbReference type="Google" id="ProtNLM"/>
    </source>
</evidence>